<gene>
    <name evidence="1" type="ORF">EBM89_13460</name>
</gene>
<dbReference type="AlphaFoldDB" id="A0A3M2JA66"/>
<comment type="caution">
    <text evidence="1">The sequence shown here is derived from an EMBL/GenBank/DDBJ whole genome shotgun (WGS) entry which is preliminary data.</text>
</comment>
<accession>A0A3M2JA66</accession>
<protein>
    <submittedName>
        <fullName evidence="1">Uncharacterized protein</fullName>
    </submittedName>
</protein>
<organism evidence="1 2">
    <name type="scientific">Cellulomonas triticagri</name>
    <dbReference type="NCBI Taxonomy" id="2483352"/>
    <lineage>
        <taxon>Bacteria</taxon>
        <taxon>Bacillati</taxon>
        <taxon>Actinomycetota</taxon>
        <taxon>Actinomycetes</taxon>
        <taxon>Micrococcales</taxon>
        <taxon>Cellulomonadaceae</taxon>
        <taxon>Cellulomonas</taxon>
    </lineage>
</organism>
<evidence type="ECO:0000313" key="2">
    <source>
        <dbReference type="Proteomes" id="UP000269289"/>
    </source>
</evidence>
<dbReference type="Proteomes" id="UP000269289">
    <property type="component" value="Unassembled WGS sequence"/>
</dbReference>
<keyword evidence="2" id="KW-1185">Reference proteome</keyword>
<sequence length="79" mass="8799">MTTVTFDVSYGTRAVPFRLPYLSVRRRRPAGVLAAVADRREAHRERSAHRARVARAVQAGLTERERATDRALAARAGLL</sequence>
<proteinExistence type="predicted"/>
<reference evidence="1 2" key="1">
    <citation type="submission" date="2018-10" db="EMBL/GenBank/DDBJ databases">
        <title>Isolation, diversity and antifungal activity of actinobacteria from wheat.</title>
        <authorList>
            <person name="Han C."/>
        </authorList>
    </citation>
    <scope>NUCLEOTIDE SEQUENCE [LARGE SCALE GENOMIC DNA]</scope>
    <source>
        <strain evidence="1 2">NEAU-YY56</strain>
    </source>
</reference>
<dbReference type="RefSeq" id="WP_122149934.1">
    <property type="nucleotide sequence ID" value="NZ_RFFI01000075.1"/>
</dbReference>
<evidence type="ECO:0000313" key="1">
    <source>
        <dbReference type="EMBL" id="RMI08690.1"/>
    </source>
</evidence>
<dbReference type="EMBL" id="RFFI01000075">
    <property type="protein sequence ID" value="RMI08690.1"/>
    <property type="molecule type" value="Genomic_DNA"/>
</dbReference>
<name>A0A3M2JA66_9CELL</name>